<feature type="region of interest" description="Disordered" evidence="1">
    <location>
        <begin position="455"/>
        <end position="476"/>
    </location>
</feature>
<evidence type="ECO:0000313" key="2">
    <source>
        <dbReference type="EMBL" id="CAK0800719.1"/>
    </source>
</evidence>
<protein>
    <submittedName>
        <fullName evidence="2">Uncharacterized protein</fullName>
    </submittedName>
</protein>
<evidence type="ECO:0000256" key="1">
    <source>
        <dbReference type="SAM" id="MobiDB-lite"/>
    </source>
</evidence>
<reference evidence="2" key="1">
    <citation type="submission" date="2023-10" db="EMBL/GenBank/DDBJ databases">
        <authorList>
            <person name="Chen Y."/>
            <person name="Shah S."/>
            <person name="Dougan E. K."/>
            <person name="Thang M."/>
            <person name="Chan C."/>
        </authorList>
    </citation>
    <scope>NUCLEOTIDE SEQUENCE [LARGE SCALE GENOMIC DNA]</scope>
</reference>
<feature type="compositionally biased region" description="Polar residues" evidence="1">
    <location>
        <begin position="458"/>
        <end position="472"/>
    </location>
</feature>
<sequence length="637" mass="67978">MSMNPMDFVSDFMTSDFVSERMGCMAFVYVSSRLSVLEVCVNDLYARAGTLACEQMGRPVTKASPSQRRRSRARQVKHRLWLCSTSSSCQVGDFTGLCRADVVALRYSRNRGPAGTAPWTGVRASSTPGVGPSSPMYVSPAATAGVTTISHHFQNVLESDIAVVEDARVASVDPVPDAVPDVSVSDASASVQLAATGVTTTSHHFPKMSASGVAVEVEDARVTFVEPVPDGVPDALVSDASASVNLATMGATMHSPSSPNVYENGAAVEAEGARVSGADPTPDAVPAVPASDASCSVHPPALAIGPRAVRIKRSCFRREVPVAETPPVLASTADHVVHSLLPRPYVDSGVLRTYLGMFPKEGDDESSDEESVNAQRIWVVDFLGAWHQCPHEERDAFVQAWAEPLVYGHFPDMCHCLRCISTEERIDIAHRRKASVLVQALLDIVGPVWHSALYRKSTPPSADQSRKSTPPRSSLPRAAFAPGLALSLWAPPLSRWLSFAPRLQGSWETFCSVVLHRYVCARRLILVSCHCLPAHWRDVGGAGFGAVWATPATLSTMNASNVLGVSGFFDGGRSSEGCGGGSVLDLCILPTLPFHLSHLDGSASPDGFWWCSVASEAFRLPPSCTVTQADLLLQSTS</sequence>
<proteinExistence type="predicted"/>
<organism evidence="2 3">
    <name type="scientific">Prorocentrum cordatum</name>
    <dbReference type="NCBI Taxonomy" id="2364126"/>
    <lineage>
        <taxon>Eukaryota</taxon>
        <taxon>Sar</taxon>
        <taxon>Alveolata</taxon>
        <taxon>Dinophyceae</taxon>
        <taxon>Prorocentrales</taxon>
        <taxon>Prorocentraceae</taxon>
        <taxon>Prorocentrum</taxon>
    </lineage>
</organism>
<dbReference type="Proteomes" id="UP001189429">
    <property type="component" value="Unassembled WGS sequence"/>
</dbReference>
<dbReference type="EMBL" id="CAUYUJ010002425">
    <property type="protein sequence ID" value="CAK0800719.1"/>
    <property type="molecule type" value="Genomic_DNA"/>
</dbReference>
<name>A0ABN9Q7X9_9DINO</name>
<comment type="caution">
    <text evidence="2">The sequence shown here is derived from an EMBL/GenBank/DDBJ whole genome shotgun (WGS) entry which is preliminary data.</text>
</comment>
<gene>
    <name evidence="2" type="ORF">PCOR1329_LOCUS8784</name>
</gene>
<keyword evidence="3" id="KW-1185">Reference proteome</keyword>
<evidence type="ECO:0000313" key="3">
    <source>
        <dbReference type="Proteomes" id="UP001189429"/>
    </source>
</evidence>
<accession>A0ABN9Q7X9</accession>